<name>A0A0C3QGE6_9AGAM</name>
<reference evidence="4 5" key="1">
    <citation type="submission" date="2014-04" db="EMBL/GenBank/DDBJ databases">
        <authorList>
            <consortium name="DOE Joint Genome Institute"/>
            <person name="Kuo A."/>
            <person name="Girlanda M."/>
            <person name="Perotto S."/>
            <person name="Kohler A."/>
            <person name="Nagy L.G."/>
            <person name="Floudas D."/>
            <person name="Copeland A."/>
            <person name="Barry K.W."/>
            <person name="Cichocki N."/>
            <person name="Veneault-Fourrey C."/>
            <person name="LaButti K."/>
            <person name="Lindquist E.A."/>
            <person name="Lipzen A."/>
            <person name="Lundell T."/>
            <person name="Morin E."/>
            <person name="Murat C."/>
            <person name="Sun H."/>
            <person name="Tunlid A."/>
            <person name="Henrissat B."/>
            <person name="Grigoriev I.V."/>
            <person name="Hibbett D.S."/>
            <person name="Martin F."/>
            <person name="Nordberg H.P."/>
            <person name="Cantor M.N."/>
            <person name="Hua S.X."/>
        </authorList>
    </citation>
    <scope>NUCLEOTIDE SEQUENCE [LARGE SCALE GENOMIC DNA]</scope>
    <source>
        <strain evidence="4 5">MUT 4182</strain>
    </source>
</reference>
<feature type="region of interest" description="Disordered" evidence="2">
    <location>
        <begin position="1"/>
        <end position="23"/>
    </location>
</feature>
<evidence type="ECO:0000256" key="2">
    <source>
        <dbReference type="SAM" id="MobiDB-lite"/>
    </source>
</evidence>
<dbReference type="HOGENOM" id="CLU_657547_0_0_1"/>
<keyword evidence="1" id="KW-0507">mRNA processing</keyword>
<dbReference type="EMBL" id="KN823043">
    <property type="protein sequence ID" value="KIO25371.1"/>
    <property type="molecule type" value="Genomic_DNA"/>
</dbReference>
<protein>
    <recommendedName>
        <fullName evidence="3">PWI domain-containing protein</fullName>
    </recommendedName>
</protein>
<dbReference type="AlphaFoldDB" id="A0A0C3QGE6"/>
<proteinExistence type="predicted"/>
<evidence type="ECO:0000313" key="5">
    <source>
        <dbReference type="Proteomes" id="UP000054248"/>
    </source>
</evidence>
<dbReference type="SUPFAM" id="SSF101233">
    <property type="entry name" value="PWI domain"/>
    <property type="match status" value="1"/>
</dbReference>
<evidence type="ECO:0000259" key="3">
    <source>
        <dbReference type="PROSITE" id="PS51025"/>
    </source>
</evidence>
<dbReference type="GO" id="GO:0048024">
    <property type="term" value="P:regulation of mRNA splicing, via spliceosome"/>
    <property type="evidence" value="ECO:0007669"/>
    <property type="project" value="TreeGrafter"/>
</dbReference>
<dbReference type="InterPro" id="IPR052225">
    <property type="entry name" value="Ser/Arg_repetitive_matrix"/>
</dbReference>
<dbReference type="STRING" id="1051891.A0A0C3QGE6"/>
<dbReference type="GO" id="GO:0005681">
    <property type="term" value="C:spliceosomal complex"/>
    <property type="evidence" value="ECO:0007669"/>
    <property type="project" value="TreeGrafter"/>
</dbReference>
<reference evidence="5" key="2">
    <citation type="submission" date="2015-01" db="EMBL/GenBank/DDBJ databases">
        <title>Evolutionary Origins and Diversification of the Mycorrhizal Mutualists.</title>
        <authorList>
            <consortium name="DOE Joint Genome Institute"/>
            <consortium name="Mycorrhizal Genomics Consortium"/>
            <person name="Kohler A."/>
            <person name="Kuo A."/>
            <person name="Nagy L.G."/>
            <person name="Floudas D."/>
            <person name="Copeland A."/>
            <person name="Barry K.W."/>
            <person name="Cichocki N."/>
            <person name="Veneault-Fourrey C."/>
            <person name="LaButti K."/>
            <person name="Lindquist E.A."/>
            <person name="Lipzen A."/>
            <person name="Lundell T."/>
            <person name="Morin E."/>
            <person name="Murat C."/>
            <person name="Riley R."/>
            <person name="Ohm R."/>
            <person name="Sun H."/>
            <person name="Tunlid A."/>
            <person name="Henrissat B."/>
            <person name="Grigoriev I.V."/>
            <person name="Hibbett D.S."/>
            <person name="Martin F."/>
        </authorList>
    </citation>
    <scope>NUCLEOTIDE SEQUENCE [LARGE SCALE GENOMIC DNA]</scope>
    <source>
        <strain evidence="5">MUT 4182</strain>
    </source>
</reference>
<dbReference type="OrthoDB" id="163257at2759"/>
<accession>A0A0C3QGE6</accession>
<evidence type="ECO:0000256" key="1">
    <source>
        <dbReference type="ARBA" id="ARBA00022664"/>
    </source>
</evidence>
<sequence length="418" mass="46613">MADAGFFKGTSADQDSRFSNKDQRLRKQIKFPPEFDQKVDMKKVELSVFKPWIYKRVTEIIGLEDEVVIEYVNEQLEQSGKSPDPKDIQIKLTGFLGSKTGEFMLQLWKLLLSAQVSPGGVPAEFIEAKKLELRAKNEADKRVLDEASRRQQHSERLDEIRDRERLSVEEEGDEEEAVGVVLVVLIVKGIPDGVEEVVGHEGVMVLQAEVVDEGVTRVPLHHRGTVLVLHLAADADRLRILARGPLVRHHPDATMVPREVHHADDPGVQCRGHRDRGLLVKVQDAGALAEAGAEAYPGGIPEEARRHRDDAVHLHQEGEVDLPPEHLHARGLLQGHQVQRVEGHLRHRAAETRGRRRHLLVAGLVPVLLHHLLAGVARDHPLRNKGGAHPHEDGLLHQLLPGAWDPVHPHLLEAAMVA</sequence>
<dbReference type="PROSITE" id="PS51025">
    <property type="entry name" value="PWI"/>
    <property type="match status" value="1"/>
</dbReference>
<dbReference type="InterPro" id="IPR036483">
    <property type="entry name" value="PWI_dom_sf"/>
</dbReference>
<dbReference type="Proteomes" id="UP000054248">
    <property type="component" value="Unassembled WGS sequence"/>
</dbReference>
<dbReference type="PANTHER" id="PTHR23148">
    <property type="entry name" value="SERINE/ARGININE REGULATED NUCLEAR MATRIX PROTEIN"/>
    <property type="match status" value="1"/>
</dbReference>
<dbReference type="GO" id="GO:0003723">
    <property type="term" value="F:RNA binding"/>
    <property type="evidence" value="ECO:0007669"/>
    <property type="project" value="TreeGrafter"/>
</dbReference>
<feature type="compositionally biased region" description="Basic and acidic residues" evidence="2">
    <location>
        <begin position="14"/>
        <end position="23"/>
    </location>
</feature>
<dbReference type="Gene3D" id="1.20.1390.10">
    <property type="entry name" value="PWI domain"/>
    <property type="match status" value="1"/>
</dbReference>
<evidence type="ECO:0000313" key="4">
    <source>
        <dbReference type="EMBL" id="KIO25371.1"/>
    </source>
</evidence>
<dbReference type="InterPro" id="IPR002483">
    <property type="entry name" value="PWI_dom"/>
</dbReference>
<dbReference type="SMART" id="SM00311">
    <property type="entry name" value="PWI"/>
    <property type="match status" value="1"/>
</dbReference>
<dbReference type="GO" id="GO:0006397">
    <property type="term" value="P:mRNA processing"/>
    <property type="evidence" value="ECO:0007669"/>
    <property type="project" value="UniProtKB-KW"/>
</dbReference>
<keyword evidence="5" id="KW-1185">Reference proteome</keyword>
<organism evidence="4 5">
    <name type="scientific">Tulasnella calospora MUT 4182</name>
    <dbReference type="NCBI Taxonomy" id="1051891"/>
    <lineage>
        <taxon>Eukaryota</taxon>
        <taxon>Fungi</taxon>
        <taxon>Dikarya</taxon>
        <taxon>Basidiomycota</taxon>
        <taxon>Agaricomycotina</taxon>
        <taxon>Agaricomycetes</taxon>
        <taxon>Cantharellales</taxon>
        <taxon>Tulasnellaceae</taxon>
        <taxon>Tulasnella</taxon>
    </lineage>
</organism>
<gene>
    <name evidence="4" type="ORF">M407DRAFT_25274</name>
</gene>
<feature type="domain" description="PWI" evidence="3">
    <location>
        <begin position="28"/>
        <end position="128"/>
    </location>
</feature>
<dbReference type="Pfam" id="PF01480">
    <property type="entry name" value="PWI"/>
    <property type="match status" value="1"/>
</dbReference>
<dbReference type="PANTHER" id="PTHR23148:SF0">
    <property type="entry name" value="SERINE_ARGININE REPETITIVE MATRIX PROTEIN 1"/>
    <property type="match status" value="1"/>
</dbReference>